<dbReference type="SUPFAM" id="SSF81340">
    <property type="entry name" value="Clc chloride channel"/>
    <property type="match status" value="1"/>
</dbReference>
<keyword evidence="6 11" id="KW-0472">Membrane</keyword>
<dbReference type="InterPro" id="IPR000644">
    <property type="entry name" value="CBS_dom"/>
</dbReference>
<feature type="domain" description="CBS" evidence="12">
    <location>
        <begin position="468"/>
        <end position="528"/>
    </location>
</feature>
<feature type="transmembrane region" description="Helical" evidence="11">
    <location>
        <begin position="28"/>
        <end position="55"/>
    </location>
</feature>
<feature type="transmembrane region" description="Helical" evidence="11">
    <location>
        <begin position="174"/>
        <end position="198"/>
    </location>
</feature>
<evidence type="ECO:0000313" key="13">
    <source>
        <dbReference type="EMBL" id="QNI34098.1"/>
    </source>
</evidence>
<keyword evidence="7" id="KW-0869">Chloride channel</keyword>
<evidence type="ECO:0000313" key="14">
    <source>
        <dbReference type="Proteomes" id="UP000515312"/>
    </source>
</evidence>
<dbReference type="PROSITE" id="PS51371">
    <property type="entry name" value="CBS"/>
    <property type="match status" value="1"/>
</dbReference>
<organism evidence="13 14">
    <name type="scientific">Alloacidobacterium dinghuense</name>
    <dbReference type="NCBI Taxonomy" id="2763107"/>
    <lineage>
        <taxon>Bacteria</taxon>
        <taxon>Pseudomonadati</taxon>
        <taxon>Acidobacteriota</taxon>
        <taxon>Terriglobia</taxon>
        <taxon>Terriglobales</taxon>
        <taxon>Acidobacteriaceae</taxon>
        <taxon>Alloacidobacterium</taxon>
    </lineage>
</organism>
<evidence type="ECO:0000256" key="2">
    <source>
        <dbReference type="ARBA" id="ARBA00022448"/>
    </source>
</evidence>
<accession>A0A7G8BNH8</accession>
<dbReference type="Pfam" id="PF00654">
    <property type="entry name" value="Voltage_CLC"/>
    <property type="match status" value="1"/>
</dbReference>
<dbReference type="CDD" id="cd00400">
    <property type="entry name" value="Voltage_gated_ClC"/>
    <property type="match status" value="1"/>
</dbReference>
<evidence type="ECO:0000256" key="11">
    <source>
        <dbReference type="SAM" id="Phobius"/>
    </source>
</evidence>
<feature type="transmembrane region" description="Helical" evidence="11">
    <location>
        <begin position="284"/>
        <end position="302"/>
    </location>
</feature>
<protein>
    <submittedName>
        <fullName evidence="13">Chloride channel protein</fullName>
    </submittedName>
</protein>
<proteinExistence type="predicted"/>
<feature type="transmembrane region" description="Helical" evidence="11">
    <location>
        <begin position="349"/>
        <end position="371"/>
    </location>
</feature>
<feature type="transmembrane region" description="Helical" evidence="11">
    <location>
        <begin position="378"/>
        <end position="400"/>
    </location>
</feature>
<evidence type="ECO:0000256" key="8">
    <source>
        <dbReference type="ARBA" id="ARBA00023214"/>
    </source>
</evidence>
<dbReference type="AlphaFoldDB" id="A0A7G8BNH8"/>
<evidence type="ECO:0000256" key="1">
    <source>
        <dbReference type="ARBA" id="ARBA00004141"/>
    </source>
</evidence>
<feature type="transmembrane region" description="Helical" evidence="11">
    <location>
        <begin position="248"/>
        <end position="272"/>
    </location>
</feature>
<reference evidence="13 14" key="1">
    <citation type="submission" date="2020-08" db="EMBL/GenBank/DDBJ databases">
        <title>Edaphobacter telluris sp. nov. and Acidobacterium dinghuensis sp. nov., two acidobacteria isolated from forest soil.</title>
        <authorList>
            <person name="Fu J."/>
            <person name="Qiu L."/>
        </authorList>
    </citation>
    <scope>NUCLEOTIDE SEQUENCE [LARGE SCALE GENOMIC DNA]</scope>
    <source>
        <strain evidence="13">4Y35</strain>
    </source>
</reference>
<dbReference type="PANTHER" id="PTHR43427">
    <property type="entry name" value="CHLORIDE CHANNEL PROTEIN CLC-E"/>
    <property type="match status" value="1"/>
</dbReference>
<evidence type="ECO:0000256" key="10">
    <source>
        <dbReference type="PROSITE-ProRule" id="PRU00703"/>
    </source>
</evidence>
<dbReference type="GO" id="GO:0034707">
    <property type="term" value="C:chloride channel complex"/>
    <property type="evidence" value="ECO:0007669"/>
    <property type="project" value="UniProtKB-KW"/>
</dbReference>
<sequence length="556" mass="59091">MSKGKNNGHINPGLYSHLRDFNADPRMLLLSVLALVIGASGAILAYFLLHLIYAATNLFYFQRLSWQFVSPAKNTLHWLALFVPIVGGLMIGVMARFGTDKIRGHGIPEALEAILMNGAKVDGKVAIYKPLSAAIAIGSGGPFGAEGPIIMTAGSVGSLFAQLFKLSDAERTTLLVAGAAAGMTGVFSTPLAAVLLAVELLLFEWRPRSLVPVAIAATTAGVLRRFLLGNGPLFPMPQIAPVIEPRTVVAALFLGIIAGIAALVLSRAVYASEDLFEERLPMHWMWWPAIGGLVVGIGGLIFPRALGTGYDVIASLIGGNTTWQLIAGVLIIKSIIWAFSLGSGTSGGILAPLLMIGGALGALIGFGLPAVETGAWPLIGMAAILSGAIGCPLTAAVLSMELTHNYALILPLLAASVAAHAFTVLFQKRSILTERLSRRGYHLSREYGVDPLETVTVAEVMRTDEDALSDSDAVFAYPGDTLRMVAERMASAHVTEMPVKDFSSGKAIAVIGLEDMLHARARSYIRETKQERVRRLPVLFARSRAKEAEADYESVS</sequence>
<dbReference type="InterPro" id="IPR046342">
    <property type="entry name" value="CBS_dom_sf"/>
</dbReference>
<dbReference type="RefSeq" id="WP_186745978.1">
    <property type="nucleotide sequence ID" value="NZ_CP060394.1"/>
</dbReference>
<keyword evidence="2" id="KW-0813">Transport</keyword>
<dbReference type="Gene3D" id="1.10.3080.10">
    <property type="entry name" value="Clc chloride channel"/>
    <property type="match status" value="1"/>
</dbReference>
<dbReference type="EMBL" id="CP060394">
    <property type="protein sequence ID" value="QNI34098.1"/>
    <property type="molecule type" value="Genomic_DNA"/>
</dbReference>
<dbReference type="InterPro" id="IPR001807">
    <property type="entry name" value="ClC"/>
</dbReference>
<dbReference type="InterPro" id="IPR050368">
    <property type="entry name" value="ClC-type_chloride_channel"/>
</dbReference>
<feature type="transmembrane region" description="Helical" evidence="11">
    <location>
        <begin position="210"/>
        <end position="227"/>
    </location>
</feature>
<dbReference type="PRINTS" id="PR00762">
    <property type="entry name" value="CLCHANNEL"/>
</dbReference>
<evidence type="ECO:0000256" key="4">
    <source>
        <dbReference type="ARBA" id="ARBA00022989"/>
    </source>
</evidence>
<evidence type="ECO:0000256" key="6">
    <source>
        <dbReference type="ARBA" id="ARBA00023136"/>
    </source>
</evidence>
<feature type="transmembrane region" description="Helical" evidence="11">
    <location>
        <begin position="323"/>
        <end position="343"/>
    </location>
</feature>
<keyword evidence="14" id="KW-1185">Reference proteome</keyword>
<dbReference type="GO" id="GO:0005254">
    <property type="term" value="F:chloride channel activity"/>
    <property type="evidence" value="ECO:0007669"/>
    <property type="project" value="UniProtKB-KW"/>
</dbReference>
<evidence type="ECO:0000259" key="12">
    <source>
        <dbReference type="PROSITE" id="PS51371"/>
    </source>
</evidence>
<evidence type="ECO:0000256" key="3">
    <source>
        <dbReference type="ARBA" id="ARBA00022692"/>
    </source>
</evidence>
<evidence type="ECO:0000256" key="7">
    <source>
        <dbReference type="ARBA" id="ARBA00023173"/>
    </source>
</evidence>
<keyword evidence="4 11" id="KW-1133">Transmembrane helix</keyword>
<dbReference type="KEGG" id="adin:H7849_09435"/>
<keyword evidence="9" id="KW-0407">Ion channel</keyword>
<keyword evidence="5" id="KW-0406">Ion transport</keyword>
<keyword evidence="10" id="KW-0129">CBS domain</keyword>
<feature type="transmembrane region" description="Helical" evidence="11">
    <location>
        <begin position="75"/>
        <end position="95"/>
    </location>
</feature>
<gene>
    <name evidence="13" type="ORF">H7849_09435</name>
</gene>
<feature type="transmembrane region" description="Helical" evidence="11">
    <location>
        <begin position="406"/>
        <end position="426"/>
    </location>
</feature>
<name>A0A7G8BNH8_9BACT</name>
<dbReference type="SUPFAM" id="SSF54631">
    <property type="entry name" value="CBS-domain pair"/>
    <property type="match status" value="1"/>
</dbReference>
<keyword evidence="3 11" id="KW-0812">Transmembrane</keyword>
<dbReference type="InterPro" id="IPR014743">
    <property type="entry name" value="Cl-channel_core"/>
</dbReference>
<evidence type="ECO:0000256" key="5">
    <source>
        <dbReference type="ARBA" id="ARBA00023065"/>
    </source>
</evidence>
<dbReference type="Proteomes" id="UP000515312">
    <property type="component" value="Chromosome"/>
</dbReference>
<evidence type="ECO:0000256" key="9">
    <source>
        <dbReference type="ARBA" id="ARBA00023303"/>
    </source>
</evidence>
<comment type="subcellular location">
    <subcellularLocation>
        <location evidence="1">Membrane</location>
        <topology evidence="1">Multi-pass membrane protein</topology>
    </subcellularLocation>
</comment>
<dbReference type="PANTHER" id="PTHR43427:SF6">
    <property type="entry name" value="CHLORIDE CHANNEL PROTEIN CLC-E"/>
    <property type="match status" value="1"/>
</dbReference>
<keyword evidence="8" id="KW-0868">Chloride</keyword>